<organism evidence="5 6">
    <name type="scientific">Prymnesium parvum</name>
    <name type="common">Toxic golden alga</name>
    <dbReference type="NCBI Taxonomy" id="97485"/>
    <lineage>
        <taxon>Eukaryota</taxon>
        <taxon>Haptista</taxon>
        <taxon>Haptophyta</taxon>
        <taxon>Prymnesiophyceae</taxon>
        <taxon>Prymnesiales</taxon>
        <taxon>Prymnesiaceae</taxon>
        <taxon>Prymnesium</taxon>
    </lineage>
</organism>
<reference evidence="5 6" key="1">
    <citation type="journal article" date="2024" name="Science">
        <title>Giant polyketide synthase enzymes in the biosynthesis of giant marine polyether toxins.</title>
        <authorList>
            <person name="Fallon T.R."/>
            <person name="Shende V.V."/>
            <person name="Wierzbicki I.H."/>
            <person name="Pendleton A.L."/>
            <person name="Watervoot N.F."/>
            <person name="Auber R.P."/>
            <person name="Gonzalez D.J."/>
            <person name="Wisecaver J.H."/>
            <person name="Moore B.S."/>
        </authorList>
    </citation>
    <scope>NUCLEOTIDE SEQUENCE [LARGE SCALE GENOMIC DNA]</scope>
    <source>
        <strain evidence="5 6">12B1</strain>
    </source>
</reference>
<feature type="transmembrane region" description="Helical" evidence="3">
    <location>
        <begin position="332"/>
        <end position="358"/>
    </location>
</feature>
<name>A0AB34JTF2_PRYPA</name>
<dbReference type="GO" id="GO:0005770">
    <property type="term" value="C:late endosome"/>
    <property type="evidence" value="ECO:0007669"/>
    <property type="project" value="TreeGrafter"/>
</dbReference>
<dbReference type="AlphaFoldDB" id="A0AB34JTF2"/>
<evidence type="ECO:0000313" key="5">
    <source>
        <dbReference type="EMBL" id="KAL1523906.1"/>
    </source>
</evidence>
<dbReference type="PANTHER" id="PTHR21481:SF0">
    <property type="entry name" value="PROTEIN CLEC16A"/>
    <property type="match status" value="1"/>
</dbReference>
<feature type="compositionally biased region" description="Basic and acidic residues" evidence="2">
    <location>
        <begin position="850"/>
        <end position="861"/>
    </location>
</feature>
<feature type="region of interest" description="Disordered" evidence="2">
    <location>
        <begin position="546"/>
        <end position="581"/>
    </location>
</feature>
<feature type="compositionally biased region" description="Low complexity" evidence="2">
    <location>
        <begin position="780"/>
        <end position="792"/>
    </location>
</feature>
<feature type="domain" description="FPL" evidence="4">
    <location>
        <begin position="54"/>
        <end position="203"/>
    </location>
</feature>
<keyword evidence="3" id="KW-0812">Transmembrane</keyword>
<keyword evidence="3" id="KW-1133">Transmembrane helix</keyword>
<evidence type="ECO:0000256" key="3">
    <source>
        <dbReference type="SAM" id="Phobius"/>
    </source>
</evidence>
<dbReference type="EMBL" id="JBGBPQ010000005">
    <property type="protein sequence ID" value="KAL1523906.1"/>
    <property type="molecule type" value="Genomic_DNA"/>
</dbReference>
<sequence>MPPPSKARGSIFHWFGQQPHTATYSIGALSTLCTNLAKTSLVTEKNRDVVVEQLRQLTEQLVWGDRNDPAFFEYFLEKNVLSIFWRFLAQQRSPIAVKVQLLQTLSILLQNIEAGPSVFFILSNNHINELITHPFDFTHEELLTHYVSLLKAIALRLDVQTVQFFITSTPIGMQFPLFDEALKLWNHEERMVRTAVRTIVLSVCQVDDAQVRSFVASSTSLTDQLIVALRSDSHSLSRRLEAAASPSALEGCLQYLFDEMYFLNDLLGAGGASRLSARLVTAIISGFVMPLLVAPLVTLPAEVIPQLSSAARAGQLGSAGDLVGSRQTRRLLALYLLAHCLCIFTHAPLISALAALLLHPKLNLATIRLPSMASTPPVHAPHREARRRAARVSAARRRQGWGSGRFTWEGWGSEPSPHGAPSLLKWPSDEAHREEPSQYACHLPLHDSGPDCNALRSAVLDALADADERIALCAGCVVLAALRSQAVNSELLRQARLLPLRELRAESLLSHLLRTSRTVSDASDEPGGAQYCMPVVSTLLATLSSGPPTLAATSPPANSTREPPHPPAGAAASPPAGGATPRVGRLLTTQLAAEMLVELVHDTSSTPTLVAEHVGALLRAHEAVAARLRAALEGKYAASLSNLIEYEGRQLVLPVNLSLRVPQLLADCSLLLPAHQLPKNLPLTHRAPRDELEATRVTIQAFLLVRHTRNLLLRLPDDVRAMARPRAEAPKEGERIHVGGSVQLLPCVVLQPCPHKQSLQGVVRQETPCLLLVYPPLPASSAPASRSDASAARHGAQTDAEAVETVRREHLILVRQLAEPDPSQLNEATSTRDSRGFDPELLGGGSEDAEERRAGCSDRRASNGVAGDGSGGRGGAPLPAASAEEGGLLSRPVQPHLQVVLVLPLSAMATSVDETTGSRLTITVPRHHAPPGVSAEHPLQIEFGENWRCAAAKLQLEQACLSARAQQHQRLVSMLGTPTWAQQLSSLEFSEKLQYLELT</sequence>
<keyword evidence="6" id="KW-1185">Reference proteome</keyword>
<feature type="region of interest" description="Disordered" evidence="2">
    <location>
        <begin position="780"/>
        <end position="883"/>
    </location>
</feature>
<dbReference type="Proteomes" id="UP001515480">
    <property type="component" value="Unassembled WGS sequence"/>
</dbReference>
<dbReference type="GO" id="GO:0007034">
    <property type="term" value="P:vacuolar transport"/>
    <property type="evidence" value="ECO:0007669"/>
    <property type="project" value="TreeGrafter"/>
</dbReference>
<feature type="compositionally biased region" description="Low complexity" evidence="2">
    <location>
        <begin position="568"/>
        <end position="579"/>
    </location>
</feature>
<protein>
    <recommendedName>
        <fullName evidence="4">FPL domain-containing protein</fullName>
    </recommendedName>
</protein>
<evidence type="ECO:0000259" key="4">
    <source>
        <dbReference type="Pfam" id="PF09758"/>
    </source>
</evidence>
<dbReference type="GO" id="GO:0016197">
    <property type="term" value="P:endosomal transport"/>
    <property type="evidence" value="ECO:0007669"/>
    <property type="project" value="TreeGrafter"/>
</dbReference>
<evidence type="ECO:0000256" key="2">
    <source>
        <dbReference type="SAM" id="MobiDB-lite"/>
    </source>
</evidence>
<dbReference type="InterPro" id="IPR039272">
    <property type="entry name" value="CLEC16A/TT9"/>
</dbReference>
<dbReference type="GO" id="GO:1901096">
    <property type="term" value="P:regulation of autophagosome maturation"/>
    <property type="evidence" value="ECO:0007669"/>
    <property type="project" value="TreeGrafter"/>
</dbReference>
<proteinExistence type="predicted"/>
<dbReference type="InterPro" id="IPR019155">
    <property type="entry name" value="CLEC16A/TT9_N"/>
</dbReference>
<evidence type="ECO:0000256" key="1">
    <source>
        <dbReference type="ARBA" id="ARBA00023006"/>
    </source>
</evidence>
<dbReference type="GO" id="GO:0005794">
    <property type="term" value="C:Golgi apparatus"/>
    <property type="evidence" value="ECO:0007669"/>
    <property type="project" value="TreeGrafter"/>
</dbReference>
<feature type="compositionally biased region" description="Polar residues" evidence="2">
    <location>
        <begin position="546"/>
        <end position="561"/>
    </location>
</feature>
<accession>A0AB34JTF2</accession>
<feature type="compositionally biased region" description="Gly residues" evidence="2">
    <location>
        <begin position="866"/>
        <end position="875"/>
    </location>
</feature>
<comment type="caution">
    <text evidence="5">The sequence shown here is derived from an EMBL/GenBank/DDBJ whole genome shotgun (WGS) entry which is preliminary data.</text>
</comment>
<dbReference type="Pfam" id="PF09758">
    <property type="entry name" value="FPL"/>
    <property type="match status" value="1"/>
</dbReference>
<feature type="transmembrane region" description="Helical" evidence="3">
    <location>
        <begin position="279"/>
        <end position="299"/>
    </location>
</feature>
<dbReference type="GO" id="GO:0006914">
    <property type="term" value="P:autophagy"/>
    <property type="evidence" value="ECO:0007669"/>
    <property type="project" value="UniProtKB-KW"/>
</dbReference>
<keyword evidence="1" id="KW-0072">Autophagy</keyword>
<keyword evidence="3" id="KW-0472">Membrane</keyword>
<gene>
    <name evidence="5" type="ORF">AB1Y20_018825</name>
</gene>
<evidence type="ECO:0000313" key="6">
    <source>
        <dbReference type="Proteomes" id="UP001515480"/>
    </source>
</evidence>
<dbReference type="PANTHER" id="PTHR21481">
    <property type="entry name" value="PROTEIN CLEC16A"/>
    <property type="match status" value="1"/>
</dbReference>